<evidence type="ECO:0000256" key="8">
    <source>
        <dbReference type="ARBA" id="ARBA00048679"/>
    </source>
</evidence>
<reference evidence="10" key="2">
    <citation type="submission" date="2011-02" db="EMBL/GenBank/DDBJ databases">
        <authorList>
            <person name="MacLean D."/>
        </authorList>
    </citation>
    <scope>NUCLEOTIDE SEQUENCE</scope>
</reference>
<keyword evidence="2 10" id="KW-0723">Serine/threonine-protein kinase</keyword>
<dbReference type="EC" id="2.7.11.1" evidence="1"/>
<evidence type="ECO:0000256" key="1">
    <source>
        <dbReference type="ARBA" id="ARBA00012513"/>
    </source>
</evidence>
<dbReference type="PANTHER" id="PTHR43895">
    <property type="entry name" value="CALCIUM/CALMODULIN-DEPENDENT PROTEIN KINASE KINASE-RELATED"/>
    <property type="match status" value="1"/>
</dbReference>
<keyword evidence="4" id="KW-0547">Nucleotide-binding</keyword>
<dbReference type="EMBL" id="FR824071">
    <property type="protein sequence ID" value="CCA16803.1"/>
    <property type="molecule type" value="Genomic_DNA"/>
</dbReference>
<evidence type="ECO:0000256" key="7">
    <source>
        <dbReference type="ARBA" id="ARBA00047899"/>
    </source>
</evidence>
<evidence type="ECO:0000256" key="2">
    <source>
        <dbReference type="ARBA" id="ARBA00022527"/>
    </source>
</evidence>
<protein>
    <recommendedName>
        <fullName evidence="1">non-specific serine/threonine protein kinase</fullName>
        <ecNumber evidence="1">2.7.11.1</ecNumber>
    </recommendedName>
</protein>
<evidence type="ECO:0000256" key="3">
    <source>
        <dbReference type="ARBA" id="ARBA00022679"/>
    </source>
</evidence>
<dbReference type="GO" id="GO:0007165">
    <property type="term" value="P:signal transduction"/>
    <property type="evidence" value="ECO:0007669"/>
    <property type="project" value="TreeGrafter"/>
</dbReference>
<dbReference type="GO" id="GO:0005524">
    <property type="term" value="F:ATP binding"/>
    <property type="evidence" value="ECO:0007669"/>
    <property type="project" value="UniProtKB-KW"/>
</dbReference>
<feature type="domain" description="Protein kinase" evidence="9">
    <location>
        <begin position="262"/>
        <end position="729"/>
    </location>
</feature>
<dbReference type="InterPro" id="IPR000719">
    <property type="entry name" value="Prot_kinase_dom"/>
</dbReference>
<evidence type="ECO:0000259" key="9">
    <source>
        <dbReference type="PROSITE" id="PS50011"/>
    </source>
</evidence>
<keyword evidence="6" id="KW-0067">ATP-binding</keyword>
<sequence>MAAVFRKGKYMPLSETNVSPTFVTSYDGQQIITGADRDREIRYTMGNYLGGGIAGVVYEAFDRKEHHHVAIKILNPVGYKLLNPAVLRRGEIIKHGVPVVGNVRNMTVENVYWVKVANRTDLVACYVDHTQHTHYHTHLPTNTPIVLELKELTLEMCVGLWRFDIIEQFIEEECEEMEIEEETHSVPQTLESTVTSASGITLLSNNNPSNPANENIPYYYQNVLLPESHERIRSAKFSTGGKKPLGTHMDEMKTNDECFHTFKAAHSSGALMTANTAAASAGNPCSLAVSHRFEPKEQYHPHHCHRHDSMDLLRHSNRATLKYKIPAMPAKYKAFLLNRKSIYREIAHMHKLTGNSVSGQITHGGHDNVLKLFDVLELIQPSKSTIFLVLELAYGGELFDRIRGDQGVEELIARRYFRQLLSGVLFCHQLGIVHRDLKPENLLLSDSDVLKIADFGLSAHFIAAVSNRVVQELPQSVQDLHGSLATQRRSSPEDDDRFTSSTNAMLNASSGSNFPMPAAEFRRLNSVVGSPHYVAPEVLQNARYGYDGRKADMWSIGVILYGLLVGSLPFGKELQSCPRYLKFCEWIRSLPADAHTGKLLYEPQVYEQPSPVPKDDHIEGSRTSRKHALVHPNCNNDIHRQYGISNKANLNIGGLHLQNHSLMPLNNKHSPISSSCSNPPTGFPRLIAYPSWLFPPRLSTEGIFLLSCLLHPDPVKRYSCEDASKSFWVQLPVV</sequence>
<dbReference type="Gene3D" id="1.10.510.10">
    <property type="entry name" value="Transferase(Phosphotransferase) domain 1"/>
    <property type="match status" value="1"/>
</dbReference>
<dbReference type="SMART" id="SM00220">
    <property type="entry name" value="S_TKc"/>
    <property type="match status" value="1"/>
</dbReference>
<dbReference type="PANTHER" id="PTHR43895:SF32">
    <property type="entry name" value="SERINE_THREONINE-PROTEIN KINASE CHK1"/>
    <property type="match status" value="1"/>
</dbReference>
<dbReference type="HOGENOM" id="CLU_448714_0_0_1"/>
<keyword evidence="5 10" id="KW-0418">Kinase</keyword>
<evidence type="ECO:0000256" key="5">
    <source>
        <dbReference type="ARBA" id="ARBA00022777"/>
    </source>
</evidence>
<dbReference type="SUPFAM" id="SSF56112">
    <property type="entry name" value="Protein kinase-like (PK-like)"/>
    <property type="match status" value="2"/>
</dbReference>
<evidence type="ECO:0000256" key="4">
    <source>
        <dbReference type="ARBA" id="ARBA00022741"/>
    </source>
</evidence>
<dbReference type="InterPro" id="IPR008271">
    <property type="entry name" value="Ser/Thr_kinase_AS"/>
</dbReference>
<dbReference type="Gene3D" id="3.30.200.20">
    <property type="entry name" value="Phosphorylase Kinase, domain 1"/>
    <property type="match status" value="2"/>
</dbReference>
<name>F0W6Q8_9STRA</name>
<reference evidence="10" key="1">
    <citation type="journal article" date="2011" name="PLoS Biol.">
        <title>Gene gain and loss during evolution of obligate parasitism in the white rust pathogen of Arabidopsis thaliana.</title>
        <authorList>
            <person name="Kemen E."/>
            <person name="Gardiner A."/>
            <person name="Schultz-Larsen T."/>
            <person name="Kemen A.C."/>
            <person name="Balmuth A.L."/>
            <person name="Robert-Seilaniantz A."/>
            <person name="Bailey K."/>
            <person name="Holub E."/>
            <person name="Studholme D.J."/>
            <person name="Maclean D."/>
            <person name="Jones J.D."/>
        </authorList>
    </citation>
    <scope>NUCLEOTIDE SEQUENCE</scope>
</reference>
<evidence type="ECO:0000256" key="6">
    <source>
        <dbReference type="ARBA" id="ARBA00022840"/>
    </source>
</evidence>
<dbReference type="Pfam" id="PF00069">
    <property type="entry name" value="Pkinase"/>
    <property type="match status" value="2"/>
</dbReference>
<dbReference type="PROSITE" id="PS50011">
    <property type="entry name" value="PROTEIN_KINASE_DOM"/>
    <property type="match status" value="1"/>
</dbReference>
<dbReference type="AlphaFoldDB" id="F0W6Q8"/>
<dbReference type="GO" id="GO:0004674">
    <property type="term" value="F:protein serine/threonine kinase activity"/>
    <property type="evidence" value="ECO:0007669"/>
    <property type="project" value="UniProtKB-KW"/>
</dbReference>
<proteinExistence type="predicted"/>
<gene>
    <name evidence="10" type="primary">AlNc14C26G2544</name>
    <name evidence="10" type="ORF">ALNC14_029460</name>
</gene>
<organism evidence="10">
    <name type="scientific">Albugo laibachii Nc14</name>
    <dbReference type="NCBI Taxonomy" id="890382"/>
    <lineage>
        <taxon>Eukaryota</taxon>
        <taxon>Sar</taxon>
        <taxon>Stramenopiles</taxon>
        <taxon>Oomycota</taxon>
        <taxon>Peronosporomycetes</taxon>
        <taxon>Albuginales</taxon>
        <taxon>Albuginaceae</taxon>
        <taxon>Albugo</taxon>
    </lineage>
</organism>
<comment type="catalytic activity">
    <reaction evidence="8">
        <text>L-seryl-[protein] + ATP = O-phospho-L-seryl-[protein] + ADP + H(+)</text>
        <dbReference type="Rhea" id="RHEA:17989"/>
        <dbReference type="Rhea" id="RHEA-COMP:9863"/>
        <dbReference type="Rhea" id="RHEA-COMP:11604"/>
        <dbReference type="ChEBI" id="CHEBI:15378"/>
        <dbReference type="ChEBI" id="CHEBI:29999"/>
        <dbReference type="ChEBI" id="CHEBI:30616"/>
        <dbReference type="ChEBI" id="CHEBI:83421"/>
        <dbReference type="ChEBI" id="CHEBI:456216"/>
        <dbReference type="EC" id="2.7.11.1"/>
    </reaction>
</comment>
<accession>F0W6Q8</accession>
<evidence type="ECO:0000313" key="10">
    <source>
        <dbReference type="EMBL" id="CCA16803.1"/>
    </source>
</evidence>
<dbReference type="InterPro" id="IPR011009">
    <property type="entry name" value="Kinase-like_dom_sf"/>
</dbReference>
<keyword evidence="3" id="KW-0808">Transferase</keyword>
<comment type="catalytic activity">
    <reaction evidence="7">
        <text>L-threonyl-[protein] + ATP = O-phospho-L-threonyl-[protein] + ADP + H(+)</text>
        <dbReference type="Rhea" id="RHEA:46608"/>
        <dbReference type="Rhea" id="RHEA-COMP:11060"/>
        <dbReference type="Rhea" id="RHEA-COMP:11605"/>
        <dbReference type="ChEBI" id="CHEBI:15378"/>
        <dbReference type="ChEBI" id="CHEBI:30013"/>
        <dbReference type="ChEBI" id="CHEBI:30616"/>
        <dbReference type="ChEBI" id="CHEBI:61977"/>
        <dbReference type="ChEBI" id="CHEBI:456216"/>
        <dbReference type="EC" id="2.7.11.1"/>
    </reaction>
</comment>
<dbReference type="PROSITE" id="PS00108">
    <property type="entry name" value="PROTEIN_KINASE_ST"/>
    <property type="match status" value="1"/>
</dbReference>